<evidence type="ECO:0000256" key="1">
    <source>
        <dbReference type="ARBA" id="ARBA00012513"/>
    </source>
</evidence>
<organism evidence="10 11">
    <name type="scientific">Lactuca virosa</name>
    <dbReference type="NCBI Taxonomy" id="75947"/>
    <lineage>
        <taxon>Eukaryota</taxon>
        <taxon>Viridiplantae</taxon>
        <taxon>Streptophyta</taxon>
        <taxon>Embryophyta</taxon>
        <taxon>Tracheophyta</taxon>
        <taxon>Spermatophyta</taxon>
        <taxon>Magnoliopsida</taxon>
        <taxon>eudicotyledons</taxon>
        <taxon>Gunneridae</taxon>
        <taxon>Pentapetalae</taxon>
        <taxon>asterids</taxon>
        <taxon>campanulids</taxon>
        <taxon>Asterales</taxon>
        <taxon>Asteraceae</taxon>
        <taxon>Cichorioideae</taxon>
        <taxon>Cichorieae</taxon>
        <taxon>Lactucinae</taxon>
        <taxon>Lactuca</taxon>
    </lineage>
</organism>
<keyword evidence="3" id="KW-0808">Transferase</keyword>
<dbReference type="EMBL" id="CAKMRJ010000001">
    <property type="protein sequence ID" value="CAH1413998.1"/>
    <property type="molecule type" value="Genomic_DNA"/>
</dbReference>
<dbReference type="EC" id="2.7.11.1" evidence="1"/>
<dbReference type="PROSITE" id="PS00109">
    <property type="entry name" value="PROTEIN_KINASE_TYR"/>
    <property type="match status" value="1"/>
</dbReference>
<comment type="catalytic activity">
    <reaction evidence="8">
        <text>L-seryl-[protein] + ATP = O-phospho-L-seryl-[protein] + ADP + H(+)</text>
        <dbReference type="Rhea" id="RHEA:17989"/>
        <dbReference type="Rhea" id="RHEA-COMP:9863"/>
        <dbReference type="Rhea" id="RHEA-COMP:11604"/>
        <dbReference type="ChEBI" id="CHEBI:15378"/>
        <dbReference type="ChEBI" id="CHEBI:29999"/>
        <dbReference type="ChEBI" id="CHEBI:30616"/>
        <dbReference type="ChEBI" id="CHEBI:83421"/>
        <dbReference type="ChEBI" id="CHEBI:456216"/>
        <dbReference type="EC" id="2.7.11.1"/>
    </reaction>
</comment>
<dbReference type="Proteomes" id="UP001157418">
    <property type="component" value="Unassembled WGS sequence"/>
</dbReference>
<dbReference type="GO" id="GO:0005524">
    <property type="term" value="F:ATP binding"/>
    <property type="evidence" value="ECO:0007669"/>
    <property type="project" value="UniProtKB-KW"/>
</dbReference>
<dbReference type="Gene3D" id="1.10.510.10">
    <property type="entry name" value="Transferase(Phosphotransferase) domain 1"/>
    <property type="match status" value="1"/>
</dbReference>
<dbReference type="Pfam" id="PF00069">
    <property type="entry name" value="Pkinase"/>
    <property type="match status" value="1"/>
</dbReference>
<dbReference type="InterPro" id="IPR011009">
    <property type="entry name" value="Kinase-like_dom_sf"/>
</dbReference>
<dbReference type="PANTHER" id="PTHR48005:SF95">
    <property type="entry name" value="PROTEIN KINASE DOMAIN-CONTAINING PROTEIN"/>
    <property type="match status" value="1"/>
</dbReference>
<evidence type="ECO:0000313" key="10">
    <source>
        <dbReference type="EMBL" id="CAH1413998.1"/>
    </source>
</evidence>
<protein>
    <recommendedName>
        <fullName evidence="1">non-specific serine/threonine protein kinase</fullName>
        <ecNumber evidence="1">2.7.11.1</ecNumber>
    </recommendedName>
</protein>
<evidence type="ECO:0000259" key="9">
    <source>
        <dbReference type="PROSITE" id="PS50011"/>
    </source>
</evidence>
<dbReference type="SUPFAM" id="SSF56112">
    <property type="entry name" value="Protein kinase-like (PK-like)"/>
    <property type="match status" value="1"/>
</dbReference>
<reference evidence="10 11" key="1">
    <citation type="submission" date="2022-01" db="EMBL/GenBank/DDBJ databases">
        <authorList>
            <person name="Xiong W."/>
            <person name="Schranz E."/>
        </authorList>
    </citation>
    <scope>NUCLEOTIDE SEQUENCE [LARGE SCALE GENOMIC DNA]</scope>
</reference>
<keyword evidence="11" id="KW-1185">Reference proteome</keyword>
<gene>
    <name evidence="10" type="ORF">LVIROSA_LOCUS1936</name>
</gene>
<name>A0AAU9LZ64_9ASTR</name>
<evidence type="ECO:0000256" key="5">
    <source>
        <dbReference type="ARBA" id="ARBA00022777"/>
    </source>
</evidence>
<keyword evidence="6" id="KW-0067">ATP-binding</keyword>
<proteinExistence type="predicted"/>
<evidence type="ECO:0000256" key="3">
    <source>
        <dbReference type="ARBA" id="ARBA00022679"/>
    </source>
</evidence>
<accession>A0AAU9LZ64</accession>
<keyword evidence="4" id="KW-0547">Nucleotide-binding</keyword>
<evidence type="ECO:0000256" key="8">
    <source>
        <dbReference type="ARBA" id="ARBA00048679"/>
    </source>
</evidence>
<dbReference type="FunFam" id="1.10.510.10:FF:001023">
    <property type="entry name" value="Os07g0541700 protein"/>
    <property type="match status" value="1"/>
</dbReference>
<dbReference type="PROSITE" id="PS50011">
    <property type="entry name" value="PROTEIN_KINASE_DOM"/>
    <property type="match status" value="1"/>
</dbReference>
<evidence type="ECO:0000313" key="11">
    <source>
        <dbReference type="Proteomes" id="UP001157418"/>
    </source>
</evidence>
<comment type="caution">
    <text evidence="10">The sequence shown here is derived from an EMBL/GenBank/DDBJ whole genome shotgun (WGS) entry which is preliminary data.</text>
</comment>
<dbReference type="PANTHER" id="PTHR48005">
    <property type="entry name" value="LEUCINE RICH REPEAT KINASE 2"/>
    <property type="match status" value="1"/>
</dbReference>
<evidence type="ECO:0000256" key="7">
    <source>
        <dbReference type="ARBA" id="ARBA00047899"/>
    </source>
</evidence>
<keyword evidence="5" id="KW-0418">Kinase</keyword>
<evidence type="ECO:0000256" key="2">
    <source>
        <dbReference type="ARBA" id="ARBA00022527"/>
    </source>
</evidence>
<evidence type="ECO:0000256" key="6">
    <source>
        <dbReference type="ARBA" id="ARBA00022840"/>
    </source>
</evidence>
<dbReference type="InterPro" id="IPR008266">
    <property type="entry name" value="Tyr_kinase_AS"/>
</dbReference>
<dbReference type="GO" id="GO:0004674">
    <property type="term" value="F:protein serine/threonine kinase activity"/>
    <property type="evidence" value="ECO:0007669"/>
    <property type="project" value="UniProtKB-KW"/>
</dbReference>
<dbReference type="InterPro" id="IPR000719">
    <property type="entry name" value="Prot_kinase_dom"/>
</dbReference>
<sequence>MFVTELGWLKRVNIVKAVANGLDYMHHDCSPPIIHRDISIANILLDSDYEAHISDFGTSKLLKLDSSNWTAIAQTPMAISRQLAYTMVVTDKCDVYSFGIIALEVIMGKHPGELPTLSADYLVSSNVGDSRIPLPSPQVEKKVNLVEIAIVSCRDLNSEESPSKVDQ</sequence>
<evidence type="ECO:0000256" key="4">
    <source>
        <dbReference type="ARBA" id="ARBA00022741"/>
    </source>
</evidence>
<comment type="catalytic activity">
    <reaction evidence="7">
        <text>L-threonyl-[protein] + ATP = O-phospho-L-threonyl-[protein] + ADP + H(+)</text>
        <dbReference type="Rhea" id="RHEA:46608"/>
        <dbReference type="Rhea" id="RHEA-COMP:11060"/>
        <dbReference type="Rhea" id="RHEA-COMP:11605"/>
        <dbReference type="ChEBI" id="CHEBI:15378"/>
        <dbReference type="ChEBI" id="CHEBI:30013"/>
        <dbReference type="ChEBI" id="CHEBI:30616"/>
        <dbReference type="ChEBI" id="CHEBI:61977"/>
        <dbReference type="ChEBI" id="CHEBI:456216"/>
        <dbReference type="EC" id="2.7.11.1"/>
    </reaction>
</comment>
<keyword evidence="2" id="KW-0723">Serine/threonine-protein kinase</keyword>
<feature type="domain" description="Protein kinase" evidence="9">
    <location>
        <begin position="1"/>
        <end position="167"/>
    </location>
</feature>
<dbReference type="AlphaFoldDB" id="A0AAU9LZ64"/>
<dbReference type="InterPro" id="IPR051420">
    <property type="entry name" value="Ser_Thr_Kinases_DiverseReg"/>
</dbReference>